<comment type="caution">
    <text evidence="3">The sequence shown here is derived from an EMBL/GenBank/DDBJ whole genome shotgun (WGS) entry which is preliminary data.</text>
</comment>
<proteinExistence type="predicted"/>
<evidence type="ECO:0000259" key="2">
    <source>
        <dbReference type="Pfam" id="PF13577"/>
    </source>
</evidence>
<dbReference type="STRING" id="1834516.BL253_29645"/>
<dbReference type="AlphaFoldDB" id="A0A1V2I3I4"/>
<keyword evidence="4" id="KW-1185">Reference proteome</keyword>
<dbReference type="InterPro" id="IPR032710">
    <property type="entry name" value="NTF2-like_dom_sf"/>
</dbReference>
<feature type="region of interest" description="Disordered" evidence="1">
    <location>
        <begin position="1"/>
        <end position="25"/>
    </location>
</feature>
<organism evidence="3 4">
    <name type="scientific">Pseudofrankia asymbiotica</name>
    <dbReference type="NCBI Taxonomy" id="1834516"/>
    <lineage>
        <taxon>Bacteria</taxon>
        <taxon>Bacillati</taxon>
        <taxon>Actinomycetota</taxon>
        <taxon>Actinomycetes</taxon>
        <taxon>Frankiales</taxon>
        <taxon>Frankiaceae</taxon>
        <taxon>Pseudofrankia</taxon>
    </lineage>
</organism>
<reference evidence="4" key="1">
    <citation type="submission" date="2016-10" db="EMBL/GenBank/DDBJ databases">
        <title>Frankia sp. NRRL B-16386 Genome sequencing.</title>
        <authorList>
            <person name="Ghodhbane-Gtari F."/>
            <person name="Swanson E."/>
            <person name="Gueddou A."/>
            <person name="Hezbri K."/>
            <person name="Ktari K."/>
            <person name="Nouioui I."/>
            <person name="Morris K."/>
            <person name="Simpson S."/>
            <person name="Abebe-Akele F."/>
            <person name="Thomas K."/>
            <person name="Gtari M."/>
            <person name="Tisa L.S."/>
        </authorList>
    </citation>
    <scope>NUCLEOTIDE SEQUENCE [LARGE SCALE GENOMIC DNA]</scope>
    <source>
        <strain evidence="4">NRRL B-16386</strain>
    </source>
</reference>
<dbReference type="CDD" id="cd00531">
    <property type="entry name" value="NTF2_like"/>
    <property type="match status" value="1"/>
</dbReference>
<dbReference type="Gene3D" id="3.10.450.50">
    <property type="match status" value="1"/>
</dbReference>
<feature type="compositionally biased region" description="Low complexity" evidence="1">
    <location>
        <begin position="14"/>
        <end position="25"/>
    </location>
</feature>
<evidence type="ECO:0000313" key="4">
    <source>
        <dbReference type="Proteomes" id="UP000188929"/>
    </source>
</evidence>
<dbReference type="EMBL" id="MOMC01000069">
    <property type="protein sequence ID" value="ONH24668.1"/>
    <property type="molecule type" value="Genomic_DNA"/>
</dbReference>
<evidence type="ECO:0000313" key="3">
    <source>
        <dbReference type="EMBL" id="ONH24668.1"/>
    </source>
</evidence>
<feature type="domain" description="SnoaL-like" evidence="2">
    <location>
        <begin position="28"/>
        <end position="158"/>
    </location>
</feature>
<gene>
    <name evidence="3" type="ORF">BL253_29645</name>
</gene>
<name>A0A1V2I3I4_9ACTN</name>
<accession>A0A1V2I3I4</accession>
<dbReference type="Proteomes" id="UP000188929">
    <property type="component" value="Unassembled WGS sequence"/>
</dbReference>
<protein>
    <recommendedName>
        <fullName evidence="2">SnoaL-like domain-containing protein</fullName>
    </recommendedName>
</protein>
<dbReference type="SUPFAM" id="SSF54427">
    <property type="entry name" value="NTF2-like"/>
    <property type="match status" value="1"/>
</dbReference>
<evidence type="ECO:0000256" key="1">
    <source>
        <dbReference type="SAM" id="MobiDB-lite"/>
    </source>
</evidence>
<dbReference type="InterPro" id="IPR037401">
    <property type="entry name" value="SnoaL-like"/>
</dbReference>
<sequence>MNATKPDAAERARPAGPLAAGRSAGDPADRLALRDLVESYAAAADARDEELFVSLFADDAVLQVRYADLDEPATTVTGAAAMAVIPRALRARYPETFHLVGNHRCQVDGNSAVGETYCEAHHLHLDADGEPADLRMVIRYADAYVRGGDGVWRFARRTVNARWQQVGPVTASALSTRRSV</sequence>
<dbReference type="Pfam" id="PF13577">
    <property type="entry name" value="SnoaL_4"/>
    <property type="match status" value="1"/>
</dbReference>